<proteinExistence type="inferred from homology"/>
<evidence type="ECO:0000313" key="9">
    <source>
        <dbReference type="Proteomes" id="UP001165679"/>
    </source>
</evidence>
<dbReference type="Gene3D" id="3.30.540.10">
    <property type="entry name" value="Fructose-1,6-Bisphosphatase, subunit A, domain 1"/>
    <property type="match status" value="1"/>
</dbReference>
<accession>A0AA41YHX2</accession>
<dbReference type="InterPro" id="IPR020550">
    <property type="entry name" value="Inositol_monophosphatase_CS"/>
</dbReference>
<dbReference type="AlphaFoldDB" id="A0AA41YHX2"/>
<dbReference type="RefSeq" id="WP_264711731.1">
    <property type="nucleotide sequence ID" value="NZ_JAPDNT010000001.1"/>
</dbReference>
<dbReference type="InterPro" id="IPR000760">
    <property type="entry name" value="Inositol_monophosphatase-like"/>
</dbReference>
<feature type="binding site" evidence="6">
    <location>
        <position position="67"/>
    </location>
    <ligand>
        <name>Mg(2+)</name>
        <dbReference type="ChEBI" id="CHEBI:18420"/>
        <label>1</label>
    </ligand>
</feature>
<dbReference type="Proteomes" id="UP001165679">
    <property type="component" value="Unassembled WGS sequence"/>
</dbReference>
<dbReference type="InterPro" id="IPR006240">
    <property type="entry name" value="CysQ"/>
</dbReference>
<feature type="binding site" evidence="7">
    <location>
        <position position="89"/>
    </location>
    <ligand>
        <name>Mg(2+)</name>
        <dbReference type="ChEBI" id="CHEBI:18420"/>
        <label>1</label>
        <note>catalytic</note>
    </ligand>
</feature>
<name>A0AA41YHX2_9PROT</name>
<comment type="catalytic activity">
    <reaction evidence="6">
        <text>adenosine 3',5'-bisphosphate + H2O = AMP + phosphate</text>
        <dbReference type="Rhea" id="RHEA:10040"/>
        <dbReference type="ChEBI" id="CHEBI:15377"/>
        <dbReference type="ChEBI" id="CHEBI:43474"/>
        <dbReference type="ChEBI" id="CHEBI:58343"/>
        <dbReference type="ChEBI" id="CHEBI:456215"/>
        <dbReference type="EC" id="3.1.3.7"/>
    </reaction>
</comment>
<dbReference type="GO" id="GO:0000103">
    <property type="term" value="P:sulfate assimilation"/>
    <property type="evidence" value="ECO:0007669"/>
    <property type="project" value="TreeGrafter"/>
</dbReference>
<keyword evidence="9" id="KW-1185">Reference proteome</keyword>
<evidence type="ECO:0000256" key="5">
    <source>
        <dbReference type="ARBA" id="ARBA00023136"/>
    </source>
</evidence>
<feature type="binding site" evidence="6">
    <location>
        <position position="212"/>
    </location>
    <ligand>
        <name>substrate</name>
    </ligand>
</feature>
<evidence type="ECO:0000313" key="8">
    <source>
        <dbReference type="EMBL" id="MCW3473154.1"/>
    </source>
</evidence>
<dbReference type="PANTHER" id="PTHR43028:SF5">
    <property type="entry name" value="3'(2'),5'-BISPHOSPHATE NUCLEOTIDASE 1"/>
    <property type="match status" value="1"/>
</dbReference>
<dbReference type="GO" id="GO:0050427">
    <property type="term" value="P:3'-phosphoadenosine 5'-phosphosulfate metabolic process"/>
    <property type="evidence" value="ECO:0007669"/>
    <property type="project" value="TreeGrafter"/>
</dbReference>
<dbReference type="NCBIfam" id="TIGR01331">
    <property type="entry name" value="bisphos_cysQ"/>
    <property type="match status" value="1"/>
</dbReference>
<feature type="binding site" evidence="7">
    <location>
        <position position="86"/>
    </location>
    <ligand>
        <name>Mg(2+)</name>
        <dbReference type="ChEBI" id="CHEBI:18420"/>
        <label>1</label>
        <note>catalytic</note>
    </ligand>
</feature>
<keyword evidence="4 6" id="KW-0378">Hydrolase</keyword>
<dbReference type="InterPro" id="IPR050725">
    <property type="entry name" value="CysQ/Inositol_MonoPase"/>
</dbReference>
<gene>
    <name evidence="6 8" type="primary">cysQ</name>
    <name evidence="8" type="ORF">OL599_01050</name>
</gene>
<feature type="binding site" evidence="6">
    <location>
        <position position="89"/>
    </location>
    <ligand>
        <name>Mg(2+)</name>
        <dbReference type="ChEBI" id="CHEBI:18420"/>
        <label>2</label>
    </ligand>
</feature>
<evidence type="ECO:0000256" key="2">
    <source>
        <dbReference type="ARBA" id="ARBA00022475"/>
    </source>
</evidence>
<dbReference type="SUPFAM" id="SSF56655">
    <property type="entry name" value="Carbohydrate phosphatase"/>
    <property type="match status" value="1"/>
</dbReference>
<dbReference type="CDD" id="cd01638">
    <property type="entry name" value="CysQ"/>
    <property type="match status" value="1"/>
</dbReference>
<reference evidence="8" key="1">
    <citation type="submission" date="2022-09" db="EMBL/GenBank/DDBJ databases">
        <title>Rhodovastum sp. nov. RN2-1 isolated from soil in Seongnam, South Korea.</title>
        <authorList>
            <person name="Le N.T."/>
        </authorList>
    </citation>
    <scope>NUCLEOTIDE SEQUENCE</scope>
    <source>
        <strain evidence="8">RN2-1</strain>
    </source>
</reference>
<keyword evidence="3 6" id="KW-0997">Cell inner membrane</keyword>
<comment type="caution">
    <text evidence="8">The sequence shown here is derived from an EMBL/GenBank/DDBJ whole genome shotgun (WGS) entry which is preliminary data.</text>
</comment>
<keyword evidence="6 7" id="KW-0479">Metal-binding</keyword>
<feature type="binding site" evidence="7">
    <location>
        <position position="212"/>
    </location>
    <ligand>
        <name>Mg(2+)</name>
        <dbReference type="ChEBI" id="CHEBI:18420"/>
        <label>1</label>
        <note>catalytic</note>
    </ligand>
</feature>
<feature type="binding site" evidence="6">
    <location>
        <position position="88"/>
    </location>
    <ligand>
        <name>Mg(2+)</name>
        <dbReference type="ChEBI" id="CHEBI:18420"/>
        <label>1</label>
    </ligand>
</feature>
<evidence type="ECO:0000256" key="6">
    <source>
        <dbReference type="HAMAP-Rule" id="MF_02095"/>
    </source>
</evidence>
<dbReference type="GO" id="GO:0000287">
    <property type="term" value="F:magnesium ion binding"/>
    <property type="evidence" value="ECO:0007669"/>
    <property type="project" value="UniProtKB-UniRule"/>
</dbReference>
<comment type="cofactor">
    <cofactor evidence="6 7">
        <name>Mg(2+)</name>
        <dbReference type="ChEBI" id="CHEBI:18420"/>
    </cofactor>
</comment>
<dbReference type="GO" id="GO:0008441">
    <property type="term" value="F:3'(2'),5'-bisphosphate nucleotidase activity"/>
    <property type="evidence" value="ECO:0007669"/>
    <property type="project" value="UniProtKB-UniRule"/>
</dbReference>
<feature type="binding site" evidence="6">
    <location>
        <position position="67"/>
    </location>
    <ligand>
        <name>substrate</name>
    </ligand>
</feature>
<evidence type="ECO:0000256" key="4">
    <source>
        <dbReference type="ARBA" id="ARBA00022801"/>
    </source>
</evidence>
<organism evidence="8 9">
    <name type="scientific">Limobrevibacterium gyesilva</name>
    <dbReference type="NCBI Taxonomy" id="2991712"/>
    <lineage>
        <taxon>Bacteria</taxon>
        <taxon>Pseudomonadati</taxon>
        <taxon>Pseudomonadota</taxon>
        <taxon>Alphaproteobacteria</taxon>
        <taxon>Acetobacterales</taxon>
        <taxon>Acetobacteraceae</taxon>
        <taxon>Limobrevibacterium</taxon>
    </lineage>
</organism>
<keyword evidence="6 7" id="KW-0460">Magnesium</keyword>
<feature type="binding site" evidence="7">
    <location>
        <position position="67"/>
    </location>
    <ligand>
        <name>Mg(2+)</name>
        <dbReference type="ChEBI" id="CHEBI:18420"/>
        <label>1</label>
        <note>catalytic</note>
    </ligand>
</feature>
<dbReference type="PANTHER" id="PTHR43028">
    <property type="entry name" value="3'(2'),5'-BISPHOSPHATE NUCLEOTIDASE 1"/>
    <property type="match status" value="1"/>
</dbReference>
<feature type="binding site" evidence="6">
    <location>
        <position position="86"/>
    </location>
    <ligand>
        <name>Mg(2+)</name>
        <dbReference type="ChEBI" id="CHEBI:18420"/>
        <label>1</label>
    </ligand>
</feature>
<comment type="similarity">
    <text evidence="1 6">Belongs to the inositol monophosphatase superfamily. CysQ family.</text>
</comment>
<reference evidence="8" key="2">
    <citation type="submission" date="2022-10" db="EMBL/GenBank/DDBJ databases">
        <authorList>
            <person name="Trinh H.N."/>
        </authorList>
    </citation>
    <scope>NUCLEOTIDE SEQUENCE</scope>
    <source>
        <strain evidence="8">RN2-1</strain>
    </source>
</reference>
<sequence>MDDMTLLDLAFALAREAGETILRIRARGFDTHKKADQSPVTEADHAAEALILARLRATTPGIPVVAEEEIAAGHVPADARVYWVVDPLDGTREFAAGRDDFAVCIGLVRDGRPALGAVGAPAQGEVFGGIVGVGAWKRGKAGQVAISARHPPAEGIDVVASHHYANDPRLGPFLAGRKVASILNIGSALKFCRVAEGIADLYPRFGRTMEWDTAAPQAVVEAAGGSVLVLETMQPLGYGKPGWENPSFVCAGRA</sequence>
<protein>
    <recommendedName>
        <fullName evidence="6">3'(2'),5'-bisphosphate nucleotidase CysQ</fullName>
        <ecNumber evidence="6">3.1.3.7</ecNumber>
    </recommendedName>
    <alternativeName>
        <fullName evidence="6">3'(2'),5-bisphosphonucleoside 3'(2')-phosphohydrolase</fullName>
    </alternativeName>
    <alternativeName>
        <fullName evidence="6">3'-phosphoadenosine 5'-phosphate phosphatase</fullName>
        <shortName evidence="6">PAP phosphatase</shortName>
    </alternativeName>
</protein>
<dbReference type="PRINTS" id="PR00377">
    <property type="entry name" value="IMPHPHTASES"/>
</dbReference>
<dbReference type="EMBL" id="JAPDNT010000001">
    <property type="protein sequence ID" value="MCW3473154.1"/>
    <property type="molecule type" value="Genomic_DNA"/>
</dbReference>
<evidence type="ECO:0000256" key="7">
    <source>
        <dbReference type="PIRSR" id="PIRSR600760-2"/>
    </source>
</evidence>
<feature type="binding site" evidence="6">
    <location>
        <begin position="88"/>
        <end position="91"/>
    </location>
    <ligand>
        <name>substrate</name>
    </ligand>
</feature>
<evidence type="ECO:0000256" key="1">
    <source>
        <dbReference type="ARBA" id="ARBA00005289"/>
    </source>
</evidence>
<feature type="binding site" evidence="6">
    <location>
        <position position="86"/>
    </location>
    <ligand>
        <name>Mg(2+)</name>
        <dbReference type="ChEBI" id="CHEBI:18420"/>
        <label>2</label>
    </ligand>
</feature>
<feature type="binding site" evidence="7">
    <location>
        <position position="88"/>
    </location>
    <ligand>
        <name>Mg(2+)</name>
        <dbReference type="ChEBI" id="CHEBI:18420"/>
        <label>1</label>
        <note>catalytic</note>
    </ligand>
</feature>
<dbReference type="PROSITE" id="PS00630">
    <property type="entry name" value="IMP_2"/>
    <property type="match status" value="1"/>
</dbReference>
<dbReference type="HAMAP" id="MF_02095">
    <property type="entry name" value="CysQ"/>
    <property type="match status" value="1"/>
</dbReference>
<keyword evidence="2 6" id="KW-1003">Cell membrane</keyword>
<dbReference type="EC" id="3.1.3.7" evidence="6"/>
<comment type="function">
    <text evidence="6">Converts adenosine-3',5'-bisphosphate (PAP) to AMP.</text>
</comment>
<evidence type="ECO:0000256" key="3">
    <source>
        <dbReference type="ARBA" id="ARBA00022519"/>
    </source>
</evidence>
<dbReference type="GO" id="GO:0005886">
    <property type="term" value="C:plasma membrane"/>
    <property type="evidence" value="ECO:0007669"/>
    <property type="project" value="UniProtKB-SubCell"/>
</dbReference>
<keyword evidence="5 6" id="KW-0472">Membrane</keyword>
<dbReference type="Pfam" id="PF00459">
    <property type="entry name" value="Inositol_P"/>
    <property type="match status" value="1"/>
</dbReference>
<dbReference type="Gene3D" id="3.40.190.80">
    <property type="match status" value="1"/>
</dbReference>
<dbReference type="GO" id="GO:0046854">
    <property type="term" value="P:phosphatidylinositol phosphate biosynthetic process"/>
    <property type="evidence" value="ECO:0007669"/>
    <property type="project" value="InterPro"/>
</dbReference>
<comment type="subcellular location">
    <subcellularLocation>
        <location evidence="6">Cell inner membrane</location>
        <topology evidence="6">Peripheral membrane protein</topology>
        <orientation evidence="6">Cytoplasmic side</orientation>
    </subcellularLocation>
</comment>
<feature type="binding site" evidence="6">
    <location>
        <position position="212"/>
    </location>
    <ligand>
        <name>Mg(2+)</name>
        <dbReference type="ChEBI" id="CHEBI:18420"/>
        <label>2</label>
    </ligand>
</feature>